<dbReference type="InterPro" id="IPR003374">
    <property type="entry name" value="ApbE-like_sf"/>
</dbReference>
<keyword evidence="3 10" id="KW-0285">Flavoprotein</keyword>
<dbReference type="Pfam" id="PF02424">
    <property type="entry name" value="ApbE"/>
    <property type="match status" value="1"/>
</dbReference>
<proteinExistence type="inferred from homology"/>
<accession>A0A1S2VHG0</accession>
<protein>
    <recommendedName>
        <fullName evidence="2 10">FAD:protein FMN transferase</fullName>
        <ecNumber evidence="1 10">2.7.1.180</ecNumber>
    </recommendedName>
    <alternativeName>
        <fullName evidence="8 10">Flavin transferase</fullName>
    </alternativeName>
</protein>
<dbReference type="SUPFAM" id="SSF143631">
    <property type="entry name" value="ApbE-like"/>
    <property type="match status" value="1"/>
</dbReference>
<keyword evidence="5 10" id="KW-0479">Metal-binding</keyword>
<comment type="catalytic activity">
    <reaction evidence="9 10">
        <text>L-threonyl-[protein] + FAD = FMN-L-threonyl-[protein] + AMP + H(+)</text>
        <dbReference type="Rhea" id="RHEA:36847"/>
        <dbReference type="Rhea" id="RHEA-COMP:11060"/>
        <dbReference type="Rhea" id="RHEA-COMP:11061"/>
        <dbReference type="ChEBI" id="CHEBI:15378"/>
        <dbReference type="ChEBI" id="CHEBI:30013"/>
        <dbReference type="ChEBI" id="CHEBI:57692"/>
        <dbReference type="ChEBI" id="CHEBI:74257"/>
        <dbReference type="ChEBI" id="CHEBI:456215"/>
        <dbReference type="EC" id="2.7.1.180"/>
    </reaction>
</comment>
<organism evidence="13 14">
    <name type="scientific">Arsenicibacter rosenii</name>
    <dbReference type="NCBI Taxonomy" id="1750698"/>
    <lineage>
        <taxon>Bacteria</taxon>
        <taxon>Pseudomonadati</taxon>
        <taxon>Bacteroidota</taxon>
        <taxon>Cytophagia</taxon>
        <taxon>Cytophagales</taxon>
        <taxon>Spirosomataceae</taxon>
        <taxon>Arsenicibacter</taxon>
    </lineage>
</organism>
<dbReference type="PANTHER" id="PTHR30040">
    <property type="entry name" value="THIAMINE BIOSYNTHESIS LIPOPROTEIN APBE"/>
    <property type="match status" value="1"/>
</dbReference>
<keyword evidence="7 10" id="KW-0460">Magnesium</keyword>
<dbReference type="OrthoDB" id="9778595at2"/>
<dbReference type="Gene3D" id="3.10.520.10">
    <property type="entry name" value="ApbE-like domains"/>
    <property type="match status" value="1"/>
</dbReference>
<dbReference type="EMBL" id="MORL01000008">
    <property type="protein sequence ID" value="OIN58172.1"/>
    <property type="molecule type" value="Genomic_DNA"/>
</dbReference>
<dbReference type="Proteomes" id="UP000181790">
    <property type="component" value="Unassembled WGS sequence"/>
</dbReference>
<keyword evidence="14" id="KW-1185">Reference proteome</keyword>
<keyword evidence="4 10" id="KW-0808">Transferase</keyword>
<evidence type="ECO:0000256" key="7">
    <source>
        <dbReference type="ARBA" id="ARBA00022842"/>
    </source>
</evidence>
<evidence type="ECO:0000313" key="13">
    <source>
        <dbReference type="EMBL" id="OIN58172.1"/>
    </source>
</evidence>
<feature type="binding site" evidence="11">
    <location>
        <position position="298"/>
    </location>
    <ligand>
        <name>Mg(2+)</name>
        <dbReference type="ChEBI" id="CHEBI:18420"/>
    </ligand>
</feature>
<evidence type="ECO:0000256" key="4">
    <source>
        <dbReference type="ARBA" id="ARBA00022679"/>
    </source>
</evidence>
<evidence type="ECO:0000256" key="12">
    <source>
        <dbReference type="SAM" id="SignalP"/>
    </source>
</evidence>
<evidence type="ECO:0000256" key="3">
    <source>
        <dbReference type="ARBA" id="ARBA00022630"/>
    </source>
</evidence>
<feature type="binding site" evidence="11">
    <location>
        <position position="171"/>
    </location>
    <ligand>
        <name>Mg(2+)</name>
        <dbReference type="ChEBI" id="CHEBI:18420"/>
    </ligand>
</feature>
<evidence type="ECO:0000256" key="1">
    <source>
        <dbReference type="ARBA" id="ARBA00011955"/>
    </source>
</evidence>
<gene>
    <name evidence="13" type="ORF">BLX24_16785</name>
</gene>
<feature type="binding site" evidence="11">
    <location>
        <position position="294"/>
    </location>
    <ligand>
        <name>Mg(2+)</name>
        <dbReference type="ChEBI" id="CHEBI:18420"/>
    </ligand>
</feature>
<comment type="similarity">
    <text evidence="10">Belongs to the ApbE family.</text>
</comment>
<evidence type="ECO:0000256" key="8">
    <source>
        <dbReference type="ARBA" id="ARBA00031306"/>
    </source>
</evidence>
<dbReference type="AlphaFoldDB" id="A0A1S2VHG0"/>
<comment type="caution">
    <text evidence="13">The sequence shown here is derived from an EMBL/GenBank/DDBJ whole genome shotgun (WGS) entry which is preliminary data.</text>
</comment>
<name>A0A1S2VHG0_9BACT</name>
<sequence length="342" mass="37549">MKLTLTLLFSLLSLLPAIGQGHEAMRAGETMVSFSGEAQGTTYHITYHDTQRRQFKRQTDSLLADIDLALSTYRPDSEIMRFNRSGQHRFESVHFPAVLAKASALYRQTDGAFDPTIMPLADAYGFSAASKTATGAINVDSLLNYVGFSKITFDATTLRRQSAGVRLDLNAIAQGYSVDVVSLFLEQQGIRHYLVEIGGEIRAKGEKGPHQFWTIGIEHPLQRGLIYKTLRIRDRSMATSGNYRNRKEVNGLVMGHIINPKTGLSQPGLSQPGLSQPDPLVSATVFAGDAATADALATAFIVMGLEATQQFLNQRADLDAYLLYTDESGQLKRFSTKGLPEL</sequence>
<comment type="cofactor">
    <cofactor evidence="11">
        <name>Mg(2+)</name>
        <dbReference type="ChEBI" id="CHEBI:18420"/>
    </cofactor>
    <cofactor evidence="11">
        <name>Mn(2+)</name>
        <dbReference type="ChEBI" id="CHEBI:29035"/>
    </cofactor>
    <text evidence="11">Magnesium. Can also use manganese.</text>
</comment>
<dbReference type="RefSeq" id="WP_071504322.1">
    <property type="nucleotide sequence ID" value="NZ_MORL01000008.1"/>
</dbReference>
<dbReference type="InterPro" id="IPR024932">
    <property type="entry name" value="ApbE"/>
</dbReference>
<evidence type="ECO:0000256" key="11">
    <source>
        <dbReference type="PIRSR" id="PIRSR006268-2"/>
    </source>
</evidence>
<dbReference type="GO" id="GO:0016740">
    <property type="term" value="F:transferase activity"/>
    <property type="evidence" value="ECO:0007669"/>
    <property type="project" value="UniProtKB-UniRule"/>
</dbReference>
<evidence type="ECO:0000256" key="5">
    <source>
        <dbReference type="ARBA" id="ARBA00022723"/>
    </source>
</evidence>
<evidence type="ECO:0000256" key="6">
    <source>
        <dbReference type="ARBA" id="ARBA00022827"/>
    </source>
</evidence>
<keyword evidence="12" id="KW-0732">Signal</keyword>
<dbReference type="PANTHER" id="PTHR30040:SF2">
    <property type="entry name" value="FAD:PROTEIN FMN TRANSFERASE"/>
    <property type="match status" value="1"/>
</dbReference>
<dbReference type="EC" id="2.7.1.180" evidence="1 10"/>
<evidence type="ECO:0000256" key="2">
    <source>
        <dbReference type="ARBA" id="ARBA00016337"/>
    </source>
</evidence>
<keyword evidence="6 10" id="KW-0274">FAD</keyword>
<dbReference type="PIRSF" id="PIRSF006268">
    <property type="entry name" value="ApbE"/>
    <property type="match status" value="1"/>
</dbReference>
<evidence type="ECO:0000256" key="9">
    <source>
        <dbReference type="ARBA" id="ARBA00048540"/>
    </source>
</evidence>
<evidence type="ECO:0000256" key="10">
    <source>
        <dbReference type="PIRNR" id="PIRNR006268"/>
    </source>
</evidence>
<reference evidence="13 14" key="1">
    <citation type="submission" date="2016-10" db="EMBL/GenBank/DDBJ databases">
        <title>Arsenicibacter rosenii gen. nov., sp. nov., an efficient arsenic-methylating bacterium isolated from an arsenic-contaminated paddy soil.</title>
        <authorList>
            <person name="Huang K."/>
        </authorList>
    </citation>
    <scope>NUCLEOTIDE SEQUENCE [LARGE SCALE GENOMIC DNA]</scope>
    <source>
        <strain evidence="13 14">SM-1</strain>
    </source>
</reference>
<evidence type="ECO:0000313" key="14">
    <source>
        <dbReference type="Proteomes" id="UP000181790"/>
    </source>
</evidence>
<feature type="signal peptide" evidence="12">
    <location>
        <begin position="1"/>
        <end position="19"/>
    </location>
</feature>
<feature type="chain" id="PRO_5039924366" description="FAD:protein FMN transferase" evidence="12">
    <location>
        <begin position="20"/>
        <end position="342"/>
    </location>
</feature>
<dbReference type="GO" id="GO:0046872">
    <property type="term" value="F:metal ion binding"/>
    <property type="evidence" value="ECO:0007669"/>
    <property type="project" value="UniProtKB-UniRule"/>
</dbReference>